<name>A0ABP9W306_9BACT</name>
<reference evidence="2 3" key="1">
    <citation type="submission" date="2024-02" db="EMBL/GenBank/DDBJ databases">
        <title>Rhodopirellula caenicola NBRC 110016.</title>
        <authorList>
            <person name="Ichikawa N."/>
            <person name="Katano-Makiyama Y."/>
            <person name="Hidaka K."/>
        </authorList>
    </citation>
    <scope>NUCLEOTIDE SEQUENCE [LARGE SCALE GENOMIC DNA]</scope>
    <source>
        <strain evidence="2 3">NBRC 110016</strain>
    </source>
</reference>
<organism evidence="2 3">
    <name type="scientific">Novipirellula caenicola</name>
    <dbReference type="NCBI Taxonomy" id="1536901"/>
    <lineage>
        <taxon>Bacteria</taxon>
        <taxon>Pseudomonadati</taxon>
        <taxon>Planctomycetota</taxon>
        <taxon>Planctomycetia</taxon>
        <taxon>Pirellulales</taxon>
        <taxon>Pirellulaceae</taxon>
        <taxon>Novipirellula</taxon>
    </lineage>
</organism>
<gene>
    <name evidence="2" type="ORF">Rcae01_06430</name>
</gene>
<dbReference type="EMBL" id="BAABRO010000030">
    <property type="protein sequence ID" value="GAA5510918.1"/>
    <property type="molecule type" value="Genomic_DNA"/>
</dbReference>
<proteinExistence type="predicted"/>
<dbReference type="RefSeq" id="WP_345689236.1">
    <property type="nucleotide sequence ID" value="NZ_BAABRO010000030.1"/>
</dbReference>
<comment type="caution">
    <text evidence="2">The sequence shown here is derived from an EMBL/GenBank/DDBJ whole genome shotgun (WGS) entry which is preliminary data.</text>
</comment>
<feature type="chain" id="PRO_5046257612" description="DUF4424 domain-containing protein" evidence="1">
    <location>
        <begin position="20"/>
        <end position="340"/>
    </location>
</feature>
<evidence type="ECO:0008006" key="4">
    <source>
        <dbReference type="Google" id="ProtNLM"/>
    </source>
</evidence>
<accession>A0ABP9W306</accession>
<feature type="signal peptide" evidence="1">
    <location>
        <begin position="1"/>
        <end position="19"/>
    </location>
</feature>
<protein>
    <recommendedName>
        <fullName evidence="4">DUF4424 domain-containing protein</fullName>
    </recommendedName>
</protein>
<evidence type="ECO:0000256" key="1">
    <source>
        <dbReference type="SAM" id="SignalP"/>
    </source>
</evidence>
<keyword evidence="1" id="KW-0732">Signal</keyword>
<evidence type="ECO:0000313" key="2">
    <source>
        <dbReference type="EMBL" id="GAA5510918.1"/>
    </source>
</evidence>
<sequence>MRLMIALFVVAIAISSARSQESPLAKPTVTSTRLSCSTGFAEVTYGYKRSAANADAVKLEFIVIQTSQHHLFKTEVFLSSKVDDVTPPAYITFGDGVIDLPNDAQLHAITDGRYHRADSDVTLGEIRAWVDQSPLRASIESLLEYRTKSRADEQGGANKRTRWVQASPEEVVWSSKGSDNVLDDHSIELRGSSNDWQEFTLYFQPPKLMQIEHILLEVLPSAATDANDNQRMVLFEVNPHLESVENGAMPLEFRSCRFLGNEDDETAANCIDSLSDTGWTVPDFVGKDACHQLVMELRKPITVQPDGMFAITIDSGGAPDLRQLSRIRVSFSGQAQDGGW</sequence>
<dbReference type="Proteomes" id="UP001416858">
    <property type="component" value="Unassembled WGS sequence"/>
</dbReference>
<evidence type="ECO:0000313" key="3">
    <source>
        <dbReference type="Proteomes" id="UP001416858"/>
    </source>
</evidence>
<keyword evidence="3" id="KW-1185">Reference proteome</keyword>